<dbReference type="Gene3D" id="1.10.287.950">
    <property type="entry name" value="Methyl-accepting chemotaxis protein"/>
    <property type="match status" value="1"/>
</dbReference>
<feature type="domain" description="Methyl-accepting transducer" evidence="8">
    <location>
        <begin position="295"/>
        <end position="531"/>
    </location>
</feature>
<dbReference type="Pfam" id="PF00015">
    <property type="entry name" value="MCPsignal"/>
    <property type="match status" value="1"/>
</dbReference>
<evidence type="ECO:0000259" key="9">
    <source>
        <dbReference type="PROSITE" id="PS50885"/>
    </source>
</evidence>
<dbReference type="SMART" id="SM00283">
    <property type="entry name" value="MA"/>
    <property type="match status" value="1"/>
</dbReference>
<keyword evidence="7" id="KW-0812">Transmembrane</keyword>
<feature type="transmembrane region" description="Helical" evidence="7">
    <location>
        <begin position="14"/>
        <end position="35"/>
    </location>
</feature>
<dbReference type="InterPro" id="IPR003660">
    <property type="entry name" value="HAMP_dom"/>
</dbReference>
<evidence type="ECO:0000259" key="8">
    <source>
        <dbReference type="PROSITE" id="PS50111"/>
    </source>
</evidence>
<dbReference type="InterPro" id="IPR004089">
    <property type="entry name" value="MCPsignal_dom"/>
</dbReference>
<dbReference type="EMBL" id="JAAIKC010000006">
    <property type="protein sequence ID" value="NEW07692.1"/>
    <property type="molecule type" value="Genomic_DNA"/>
</dbReference>
<dbReference type="RefSeq" id="WP_163949145.1">
    <property type="nucleotide sequence ID" value="NZ_JAAIKC010000006.1"/>
</dbReference>
<keyword evidence="7" id="KW-1133">Transmembrane helix</keyword>
<evidence type="ECO:0000256" key="6">
    <source>
        <dbReference type="PROSITE-ProRule" id="PRU00284"/>
    </source>
</evidence>
<evidence type="ECO:0000256" key="7">
    <source>
        <dbReference type="SAM" id="Phobius"/>
    </source>
</evidence>
<dbReference type="Gene3D" id="6.10.340.10">
    <property type="match status" value="1"/>
</dbReference>
<comment type="caution">
    <text evidence="10">The sequence shown here is derived from an EMBL/GenBank/DDBJ whole genome shotgun (WGS) entry which is preliminary data.</text>
</comment>
<dbReference type="PANTHER" id="PTHR32089">
    <property type="entry name" value="METHYL-ACCEPTING CHEMOTAXIS PROTEIN MCPB"/>
    <property type="match status" value="1"/>
</dbReference>
<dbReference type="PANTHER" id="PTHR32089:SF112">
    <property type="entry name" value="LYSOZYME-LIKE PROTEIN-RELATED"/>
    <property type="match status" value="1"/>
</dbReference>
<feature type="domain" description="HAMP" evidence="9">
    <location>
        <begin position="225"/>
        <end position="276"/>
    </location>
</feature>
<comment type="subcellular location">
    <subcellularLocation>
        <location evidence="1">Cell membrane</location>
    </subcellularLocation>
</comment>
<dbReference type="GO" id="GO:0007165">
    <property type="term" value="P:signal transduction"/>
    <property type="evidence" value="ECO:0007669"/>
    <property type="project" value="UniProtKB-KW"/>
</dbReference>
<evidence type="ECO:0000256" key="1">
    <source>
        <dbReference type="ARBA" id="ARBA00004236"/>
    </source>
</evidence>
<protein>
    <submittedName>
        <fullName evidence="10">Methyl-accepting chemotaxis protein</fullName>
    </submittedName>
</protein>
<comment type="similarity">
    <text evidence="5">Belongs to the methyl-accepting chemotaxis (MCP) protein family.</text>
</comment>
<sequence>MKKRSRMSFFTKNLLLSSVNIFLIGMLLIVSSYFIQKSILITQLQNQIKTVTEAWAKQIDTGQIQKAIAEKSYKGPVQTELRTLMDSVSKYNPSIAQAYVFGTELQDGNKTSLIAVPTHLVEPLEQAKLNIGDMYEQPKVVVNTVQKMLDTNAPALSDYYTDDLGIWTTITYPIKDASGKTFAYFAVDTDARAIPDGLHKLLINGISILLGFLVIILLIQYFIVRKTLSPIKALIHGIEEVSSGNLDVQIAVGKDDLGIINEKFNTMVRTINHMMVKVQEMSVQVATSAKGLYTSSEENTEHVDKINTNMKKIANSITYQEKSSSEGSRAISEMATVIQTIAFSSSTLSDEANHVENKSAEGDLMVKKMADQMQLITDFVKETSDTVTLLDRRSQEIGNILDIITGIANQTNLLALNAAIEASRVGEHGRGFAVVAGEVRKLAEQSQQSANQISALITEIQGGIHQAAQSMSHGNLVVTEGMTIAKQTGHLFTEILHATKEVSGQIQGVSSAAQEMSAGTEEISASADELNQAVSQTAASANEITHSIEEQKHYMETIVNSSNQLSATADELKELMKQFRVKKI</sequence>
<dbReference type="SUPFAM" id="SSF58104">
    <property type="entry name" value="Methyl-accepting chemotaxis protein (MCP) signaling domain"/>
    <property type="match status" value="1"/>
</dbReference>
<dbReference type="PROSITE" id="PS50111">
    <property type="entry name" value="CHEMOTAXIS_TRANSDUC_2"/>
    <property type="match status" value="1"/>
</dbReference>
<dbReference type="CDD" id="cd11386">
    <property type="entry name" value="MCP_signal"/>
    <property type="match status" value="1"/>
</dbReference>
<evidence type="ECO:0000256" key="2">
    <source>
        <dbReference type="ARBA" id="ARBA00022475"/>
    </source>
</evidence>
<dbReference type="PROSITE" id="PS50885">
    <property type="entry name" value="HAMP"/>
    <property type="match status" value="1"/>
</dbReference>
<dbReference type="GO" id="GO:0005886">
    <property type="term" value="C:plasma membrane"/>
    <property type="evidence" value="ECO:0007669"/>
    <property type="project" value="UniProtKB-SubCell"/>
</dbReference>
<feature type="transmembrane region" description="Helical" evidence="7">
    <location>
        <begin position="201"/>
        <end position="223"/>
    </location>
</feature>
<dbReference type="AlphaFoldDB" id="A0A6G3ZZX8"/>
<dbReference type="Pfam" id="PF00672">
    <property type="entry name" value="HAMP"/>
    <property type="match status" value="1"/>
</dbReference>
<proteinExistence type="inferred from homology"/>
<keyword evidence="2" id="KW-1003">Cell membrane</keyword>
<organism evidence="10">
    <name type="scientific">Paenibacillus sp. SYP-B3998</name>
    <dbReference type="NCBI Taxonomy" id="2678564"/>
    <lineage>
        <taxon>Bacteria</taxon>
        <taxon>Bacillati</taxon>
        <taxon>Bacillota</taxon>
        <taxon>Bacilli</taxon>
        <taxon>Bacillales</taxon>
        <taxon>Paenibacillaceae</taxon>
        <taxon>Paenibacillus</taxon>
    </lineage>
</organism>
<evidence type="ECO:0000256" key="4">
    <source>
        <dbReference type="ARBA" id="ARBA00023224"/>
    </source>
</evidence>
<evidence type="ECO:0000256" key="3">
    <source>
        <dbReference type="ARBA" id="ARBA00023136"/>
    </source>
</evidence>
<reference evidence="10" key="1">
    <citation type="submission" date="2020-02" db="EMBL/GenBank/DDBJ databases">
        <authorList>
            <person name="Shen X.-R."/>
            <person name="Zhang Y.-X."/>
        </authorList>
    </citation>
    <scope>NUCLEOTIDE SEQUENCE</scope>
    <source>
        <strain evidence="10">SYP-B3998</strain>
    </source>
</reference>
<name>A0A6G3ZZX8_9BACL</name>
<accession>A0A6G3ZZX8</accession>
<evidence type="ECO:0000313" key="10">
    <source>
        <dbReference type="EMBL" id="NEW07692.1"/>
    </source>
</evidence>
<keyword evidence="4 6" id="KW-0807">Transducer</keyword>
<dbReference type="CDD" id="cd06225">
    <property type="entry name" value="HAMP"/>
    <property type="match status" value="1"/>
</dbReference>
<dbReference type="SMART" id="SM00304">
    <property type="entry name" value="HAMP"/>
    <property type="match status" value="2"/>
</dbReference>
<keyword evidence="3 7" id="KW-0472">Membrane</keyword>
<evidence type="ECO:0000256" key="5">
    <source>
        <dbReference type="ARBA" id="ARBA00029447"/>
    </source>
</evidence>
<gene>
    <name evidence="10" type="ORF">GK047_16955</name>
</gene>